<protein>
    <submittedName>
        <fullName evidence="1">Uncharacterized protein</fullName>
    </submittedName>
</protein>
<dbReference type="EMBL" id="FMXB01000031">
    <property type="protein sequence ID" value="SDA71880.1"/>
    <property type="molecule type" value="Genomic_DNA"/>
</dbReference>
<gene>
    <name evidence="1" type="ORF">SAMN02910315_02383</name>
</gene>
<reference evidence="1 2" key="1">
    <citation type="submission" date="2016-10" db="EMBL/GenBank/DDBJ databases">
        <authorList>
            <person name="Varghese N."/>
            <person name="Submissions S."/>
        </authorList>
    </citation>
    <scope>NUCLEOTIDE SEQUENCE [LARGE SCALE GENOMIC DNA]</scope>
    <source>
        <strain evidence="1 2">DSM 16643</strain>
    </source>
</reference>
<organism evidence="1 2">
    <name type="scientific">Methanobrevibacter millerae</name>
    <dbReference type="NCBI Taxonomy" id="230361"/>
    <lineage>
        <taxon>Archaea</taxon>
        <taxon>Methanobacteriati</taxon>
        <taxon>Methanobacteriota</taxon>
        <taxon>Methanomada group</taxon>
        <taxon>Methanobacteria</taxon>
        <taxon>Methanobacteriales</taxon>
        <taxon>Methanobacteriaceae</taxon>
        <taxon>Methanobrevibacter</taxon>
    </lineage>
</organism>
<sequence length="56" mass="6580">MSPKKVTIIDRDRWDPIGSRTSSKKEILEAQRKIEDFYNDIGIVLHMQKSTLVDLY</sequence>
<accession>A0A1G5XNW5</accession>
<dbReference type="RefSeq" id="WP_188118182.1">
    <property type="nucleotide sequence ID" value="NZ_FMXB01000031.1"/>
</dbReference>
<name>A0A1G5XNW5_9EURY</name>
<evidence type="ECO:0000313" key="1">
    <source>
        <dbReference type="EMBL" id="SDA71880.1"/>
    </source>
</evidence>
<keyword evidence="2" id="KW-1185">Reference proteome</keyword>
<dbReference type="AlphaFoldDB" id="A0A1G5XNW5"/>
<dbReference type="Proteomes" id="UP000323439">
    <property type="component" value="Unassembled WGS sequence"/>
</dbReference>
<proteinExistence type="predicted"/>
<evidence type="ECO:0000313" key="2">
    <source>
        <dbReference type="Proteomes" id="UP000323439"/>
    </source>
</evidence>